<keyword evidence="6 9" id="KW-1133">Transmembrane helix</keyword>
<evidence type="ECO:0000256" key="6">
    <source>
        <dbReference type="ARBA" id="ARBA00022989"/>
    </source>
</evidence>
<evidence type="ECO:0000256" key="8">
    <source>
        <dbReference type="ARBA" id="ARBA00038436"/>
    </source>
</evidence>
<keyword evidence="12" id="KW-1185">Reference proteome</keyword>
<evidence type="ECO:0000256" key="2">
    <source>
        <dbReference type="ARBA" id="ARBA00022448"/>
    </source>
</evidence>
<protein>
    <recommendedName>
        <fullName evidence="9">TRAP transporter small permease protein</fullName>
    </recommendedName>
</protein>
<evidence type="ECO:0000256" key="1">
    <source>
        <dbReference type="ARBA" id="ARBA00004429"/>
    </source>
</evidence>
<keyword evidence="2 9" id="KW-0813">Transport</keyword>
<organism evidence="11 12">
    <name type="scientific">Halomonas binhaiensis</name>
    <dbReference type="NCBI Taxonomy" id="2562282"/>
    <lineage>
        <taxon>Bacteria</taxon>
        <taxon>Pseudomonadati</taxon>
        <taxon>Pseudomonadota</taxon>
        <taxon>Gammaproteobacteria</taxon>
        <taxon>Oceanospirillales</taxon>
        <taxon>Halomonadaceae</taxon>
        <taxon>Halomonas</taxon>
    </lineage>
</organism>
<comment type="subunit">
    <text evidence="9">The complex comprises the extracytoplasmic solute receptor protein and the two transmembrane proteins.</text>
</comment>
<keyword evidence="4 9" id="KW-0997">Cell inner membrane</keyword>
<name>A0A5C1NL94_9GAMM</name>
<evidence type="ECO:0000259" key="10">
    <source>
        <dbReference type="Pfam" id="PF04290"/>
    </source>
</evidence>
<dbReference type="GO" id="GO:0005886">
    <property type="term" value="C:plasma membrane"/>
    <property type="evidence" value="ECO:0007669"/>
    <property type="project" value="UniProtKB-SubCell"/>
</dbReference>
<reference evidence="11" key="1">
    <citation type="submission" date="2021-02" db="EMBL/GenBank/DDBJ databases">
        <title>Strain Y2R2, a novel species of the genus Halomonas.</title>
        <authorList>
            <person name="Huang H."/>
        </authorList>
    </citation>
    <scope>NUCLEOTIDE SEQUENCE</scope>
    <source>
        <strain evidence="11">Y2R2</strain>
    </source>
</reference>
<evidence type="ECO:0000256" key="4">
    <source>
        <dbReference type="ARBA" id="ARBA00022519"/>
    </source>
</evidence>
<dbReference type="Pfam" id="PF04290">
    <property type="entry name" value="DctQ"/>
    <property type="match status" value="1"/>
</dbReference>
<feature type="transmembrane region" description="Helical" evidence="9">
    <location>
        <begin position="42"/>
        <end position="65"/>
    </location>
</feature>
<keyword evidence="3" id="KW-1003">Cell membrane</keyword>
<feature type="transmembrane region" description="Helical" evidence="9">
    <location>
        <begin position="113"/>
        <end position="135"/>
    </location>
</feature>
<keyword evidence="5 9" id="KW-0812">Transmembrane</keyword>
<evidence type="ECO:0000256" key="7">
    <source>
        <dbReference type="ARBA" id="ARBA00023136"/>
    </source>
</evidence>
<dbReference type="PANTHER" id="PTHR35011">
    <property type="entry name" value="2,3-DIKETO-L-GULONATE TRAP TRANSPORTER SMALL PERMEASE PROTEIN YIAM"/>
    <property type="match status" value="1"/>
</dbReference>
<sequence length="194" mass="20755">MTLSEREVAVMKLSEESRISEVAAVASLMLGSKQLIYQVARWGAIVSIVVMFLALMAGVIVRYVLSTNLGWVAEVPNLFFPWLTMCGIVAAAARNEHIGVEIVIARLPASMKLLVTLAVDGLALVAFSTMAFHGLNVIEIAGGQRLPITHIAMSWAYWSVVIGFAALALVALINIGLLLTGHSESQVSHGEEGL</sequence>
<dbReference type="GO" id="GO:0022857">
    <property type="term" value="F:transmembrane transporter activity"/>
    <property type="evidence" value="ECO:0007669"/>
    <property type="project" value="UniProtKB-UniRule"/>
</dbReference>
<dbReference type="Proteomes" id="UP000324285">
    <property type="component" value="Chromosome"/>
</dbReference>
<comment type="subcellular location">
    <subcellularLocation>
        <location evidence="1 9">Cell inner membrane</location>
        <topology evidence="1 9">Multi-pass membrane protein</topology>
    </subcellularLocation>
</comment>
<dbReference type="RefSeq" id="WP_149286270.1">
    <property type="nucleotide sequence ID" value="NZ_CP038437.2"/>
</dbReference>
<dbReference type="OrthoDB" id="9791324at2"/>
<comment type="function">
    <text evidence="9">Part of the tripartite ATP-independent periplasmic (TRAP) transport system.</text>
</comment>
<dbReference type="EMBL" id="CP038437">
    <property type="protein sequence ID" value="QEM83148.1"/>
    <property type="molecule type" value="Genomic_DNA"/>
</dbReference>
<dbReference type="AlphaFoldDB" id="A0A5C1NL94"/>
<dbReference type="GO" id="GO:0015740">
    <property type="term" value="P:C4-dicarboxylate transport"/>
    <property type="evidence" value="ECO:0007669"/>
    <property type="project" value="TreeGrafter"/>
</dbReference>
<gene>
    <name evidence="11" type="ORF">E4T21_17560</name>
</gene>
<evidence type="ECO:0000256" key="3">
    <source>
        <dbReference type="ARBA" id="ARBA00022475"/>
    </source>
</evidence>
<comment type="similarity">
    <text evidence="8 9">Belongs to the TRAP transporter small permease family.</text>
</comment>
<proteinExistence type="inferred from homology"/>
<evidence type="ECO:0000256" key="5">
    <source>
        <dbReference type="ARBA" id="ARBA00022692"/>
    </source>
</evidence>
<dbReference type="InterPro" id="IPR055348">
    <property type="entry name" value="DctQ"/>
</dbReference>
<accession>A0A5C1NL94</accession>
<feature type="domain" description="Tripartite ATP-independent periplasmic transporters DctQ component" evidence="10">
    <location>
        <begin position="51"/>
        <end position="178"/>
    </location>
</feature>
<evidence type="ECO:0000313" key="12">
    <source>
        <dbReference type="Proteomes" id="UP000324285"/>
    </source>
</evidence>
<feature type="transmembrane region" description="Helical" evidence="9">
    <location>
        <begin position="71"/>
        <end position="93"/>
    </location>
</feature>
<dbReference type="PANTHER" id="PTHR35011:SF11">
    <property type="entry name" value="TRAP TRANSPORTER SMALL PERMEASE PROTEIN"/>
    <property type="match status" value="1"/>
</dbReference>
<keyword evidence="7 9" id="KW-0472">Membrane</keyword>
<evidence type="ECO:0000256" key="9">
    <source>
        <dbReference type="RuleBase" id="RU369079"/>
    </source>
</evidence>
<evidence type="ECO:0000313" key="11">
    <source>
        <dbReference type="EMBL" id="QEM83148.1"/>
    </source>
</evidence>
<dbReference type="KEGG" id="hbh:E4T21_17560"/>
<dbReference type="InterPro" id="IPR007387">
    <property type="entry name" value="TRAP_DctQ"/>
</dbReference>
<feature type="transmembrane region" description="Helical" evidence="9">
    <location>
        <begin position="155"/>
        <end position="179"/>
    </location>
</feature>